<reference evidence="1" key="1">
    <citation type="journal article" date="2020" name="mSystems">
        <title>Genome- and Community-Level Interaction Insights into Carbon Utilization and Element Cycling Functions of Hydrothermarchaeota in Hydrothermal Sediment.</title>
        <authorList>
            <person name="Zhou Z."/>
            <person name="Liu Y."/>
            <person name="Xu W."/>
            <person name="Pan J."/>
            <person name="Luo Z.H."/>
            <person name="Li M."/>
        </authorList>
    </citation>
    <scope>NUCLEOTIDE SEQUENCE [LARGE SCALE GENOMIC DNA]</scope>
    <source>
        <strain evidence="1">SpSt-780</strain>
    </source>
</reference>
<dbReference type="EMBL" id="DTHG01000017">
    <property type="protein sequence ID" value="HGW91179.1"/>
    <property type="molecule type" value="Genomic_DNA"/>
</dbReference>
<dbReference type="NCBIfam" id="TIGR04183">
    <property type="entry name" value="Por_Secre_tail"/>
    <property type="match status" value="1"/>
</dbReference>
<proteinExistence type="predicted"/>
<dbReference type="SUPFAM" id="SSF49344">
    <property type="entry name" value="CBD9-like"/>
    <property type="match status" value="1"/>
</dbReference>
<dbReference type="InterPro" id="IPR026444">
    <property type="entry name" value="Secre_tail"/>
</dbReference>
<comment type="caution">
    <text evidence="1">The sequence shown here is derived from an EMBL/GenBank/DDBJ whole genome shotgun (WGS) entry which is preliminary data.</text>
</comment>
<gene>
    <name evidence="1" type="ORF">ENV67_01385</name>
</gene>
<accession>A0A7C4U789</accession>
<organism evidence="1">
    <name type="scientific">candidate division WOR-3 bacterium</name>
    <dbReference type="NCBI Taxonomy" id="2052148"/>
    <lineage>
        <taxon>Bacteria</taxon>
        <taxon>Bacteria division WOR-3</taxon>
    </lineage>
</organism>
<sequence length="313" mass="35239">MLYFLLLSLTYHSIIIDGANDFNSDEIFVQDRNNDSYWGKDNELDTLYLTWDRNNLYIGCVYSLNNNAILIFLDTGEGGIDNANLLDWYPRDVRFSGAKPDYLIALWNGNLSLGGVRKLSKPTIPLSYQGENKAISNGKYFLEVSIPFSSIGKPKILRITSLICGGDYSTSCDAMPDDKSIRGEGSVIINTFREINIDSDDDNEPDSSVSVNNAAKDVSYEVIFPSFNLVKLEPEVCRGNDVEITISLTEKSSVNVSLFNENGRFLKNLFYIQDVKDTTFYWDVKGIDEGVYIIKFTTSDNSSIIKKAFVRIK</sequence>
<name>A0A7C4U789_UNCW3</name>
<dbReference type="AlphaFoldDB" id="A0A7C4U789"/>
<protein>
    <submittedName>
        <fullName evidence="1">T9SS type A sorting domain-containing protein</fullName>
    </submittedName>
</protein>
<evidence type="ECO:0000313" key="1">
    <source>
        <dbReference type="EMBL" id="HGW91179.1"/>
    </source>
</evidence>